<dbReference type="Proteomes" id="UP001286313">
    <property type="component" value="Unassembled WGS sequence"/>
</dbReference>
<proteinExistence type="predicted"/>
<dbReference type="Gene3D" id="3.60.10.10">
    <property type="entry name" value="Endonuclease/exonuclease/phosphatase"/>
    <property type="match status" value="1"/>
</dbReference>
<name>A0AAE1GS31_PETCI</name>
<dbReference type="InterPro" id="IPR036691">
    <property type="entry name" value="Endo/exonu/phosph_ase_sf"/>
</dbReference>
<accession>A0AAE1GS31</accession>
<gene>
    <name evidence="1" type="ORF">Pcinc_000434</name>
</gene>
<protein>
    <submittedName>
        <fullName evidence="1">Uncharacterized protein</fullName>
    </submittedName>
</protein>
<organism evidence="1 2">
    <name type="scientific">Petrolisthes cinctipes</name>
    <name type="common">Flat porcelain crab</name>
    <dbReference type="NCBI Taxonomy" id="88211"/>
    <lineage>
        <taxon>Eukaryota</taxon>
        <taxon>Metazoa</taxon>
        <taxon>Ecdysozoa</taxon>
        <taxon>Arthropoda</taxon>
        <taxon>Crustacea</taxon>
        <taxon>Multicrustacea</taxon>
        <taxon>Malacostraca</taxon>
        <taxon>Eumalacostraca</taxon>
        <taxon>Eucarida</taxon>
        <taxon>Decapoda</taxon>
        <taxon>Pleocyemata</taxon>
        <taxon>Anomura</taxon>
        <taxon>Galatheoidea</taxon>
        <taxon>Porcellanidae</taxon>
        <taxon>Petrolisthes</taxon>
    </lineage>
</organism>
<sequence length="109" mass="12711">MSVFWEELNACLRKIDNGRRVVMMGDMYGKKGGEEVGSIVGKWGVEGVNEKGEYLVDVCAERGLFLANTFFQHKMIHRYTWKRKDERGEQKSLIDYYVAVDERLRDPVM</sequence>
<reference evidence="1" key="1">
    <citation type="submission" date="2023-10" db="EMBL/GenBank/DDBJ databases">
        <title>Genome assemblies of two species of porcelain crab, Petrolisthes cinctipes and Petrolisthes manimaculis (Anomura: Porcellanidae).</title>
        <authorList>
            <person name="Angst P."/>
        </authorList>
    </citation>
    <scope>NUCLEOTIDE SEQUENCE</scope>
    <source>
        <strain evidence="1">PB745_01</strain>
        <tissue evidence="1">Gill</tissue>
    </source>
</reference>
<evidence type="ECO:0000313" key="2">
    <source>
        <dbReference type="Proteomes" id="UP001286313"/>
    </source>
</evidence>
<keyword evidence="2" id="KW-1185">Reference proteome</keyword>
<dbReference type="AlphaFoldDB" id="A0AAE1GS31"/>
<dbReference type="EMBL" id="JAWQEG010000030">
    <property type="protein sequence ID" value="KAK3895818.1"/>
    <property type="molecule type" value="Genomic_DNA"/>
</dbReference>
<evidence type="ECO:0000313" key="1">
    <source>
        <dbReference type="EMBL" id="KAK3895818.1"/>
    </source>
</evidence>
<dbReference type="SUPFAM" id="SSF56219">
    <property type="entry name" value="DNase I-like"/>
    <property type="match status" value="1"/>
</dbReference>
<comment type="caution">
    <text evidence="1">The sequence shown here is derived from an EMBL/GenBank/DDBJ whole genome shotgun (WGS) entry which is preliminary data.</text>
</comment>